<dbReference type="Proteomes" id="UP000202485">
    <property type="component" value="Unassembled WGS sequence"/>
</dbReference>
<protein>
    <submittedName>
        <fullName evidence="1">Phytanoyl-CoA dioxygenase (PhyH)</fullName>
    </submittedName>
</protein>
<keyword evidence="2" id="KW-1185">Reference proteome</keyword>
<sequence>MTDARLLTKDEITAFRRDGAVVLRQKFSADWLELLRAGINADLRTPTENFTRHTKDPDAPAYLEDFWAWSKIPQFEEFVRNSPCAPIASELLGAAPINLVMDNWFLREAGSPPRPPFHQDLSYFDFEGSMCVLWLPLEPVSKDNGIAFVRGSHLWDKLFMRVRFADGHPSYEPTQVAGRTYHPPPDVNADPGAYDLLQWDMDLGDCIYFDMRTLHGGLSSVTPTETVRRFTLRMTGPDGVIRYRGDWAKEERAQFEAAGYAEGDRIAGPFFPQLWPRAQG</sequence>
<dbReference type="AlphaFoldDB" id="A0A238JZF1"/>
<reference evidence="2" key="1">
    <citation type="submission" date="2017-05" db="EMBL/GenBank/DDBJ databases">
        <authorList>
            <person name="Rodrigo-Torres L."/>
            <person name="Arahal R. D."/>
            <person name="Lucena T."/>
        </authorList>
    </citation>
    <scope>NUCLEOTIDE SEQUENCE [LARGE SCALE GENOMIC DNA]</scope>
    <source>
        <strain evidence="2">CECT 8715</strain>
    </source>
</reference>
<dbReference type="InterPro" id="IPR008775">
    <property type="entry name" value="Phytyl_CoA_dOase-like"/>
</dbReference>
<dbReference type="GO" id="GO:0005506">
    <property type="term" value="F:iron ion binding"/>
    <property type="evidence" value="ECO:0007669"/>
    <property type="project" value="UniProtKB-ARBA"/>
</dbReference>
<evidence type="ECO:0000313" key="2">
    <source>
        <dbReference type="Proteomes" id="UP000202485"/>
    </source>
</evidence>
<dbReference type="PANTHER" id="PTHR20883:SF49">
    <property type="entry name" value="PHYTANOYL-COA DIOXYGENASE"/>
    <property type="match status" value="1"/>
</dbReference>
<dbReference type="PANTHER" id="PTHR20883">
    <property type="entry name" value="PHYTANOYL-COA DIOXYGENASE DOMAIN CONTAINING 1"/>
    <property type="match status" value="1"/>
</dbReference>
<gene>
    <name evidence="1" type="ORF">RUA8715_01260</name>
</gene>
<keyword evidence="1" id="KW-0223">Dioxygenase</keyword>
<dbReference type="GO" id="GO:0016706">
    <property type="term" value="F:2-oxoglutarate-dependent dioxygenase activity"/>
    <property type="evidence" value="ECO:0007669"/>
    <property type="project" value="UniProtKB-ARBA"/>
</dbReference>
<evidence type="ECO:0000313" key="1">
    <source>
        <dbReference type="EMBL" id="SMX36031.1"/>
    </source>
</evidence>
<dbReference type="Pfam" id="PF05721">
    <property type="entry name" value="PhyH"/>
    <property type="match status" value="1"/>
</dbReference>
<organism evidence="1 2">
    <name type="scientific">Ruegeria arenilitoris</name>
    <dbReference type="NCBI Taxonomy" id="1173585"/>
    <lineage>
        <taxon>Bacteria</taxon>
        <taxon>Pseudomonadati</taxon>
        <taxon>Pseudomonadota</taxon>
        <taxon>Alphaproteobacteria</taxon>
        <taxon>Rhodobacterales</taxon>
        <taxon>Roseobacteraceae</taxon>
        <taxon>Ruegeria</taxon>
    </lineage>
</organism>
<dbReference type="EMBL" id="FXYG01000001">
    <property type="protein sequence ID" value="SMX36031.1"/>
    <property type="molecule type" value="Genomic_DNA"/>
</dbReference>
<dbReference type="OrthoDB" id="2560571at2"/>
<proteinExistence type="predicted"/>
<dbReference type="RefSeq" id="WP_093962709.1">
    <property type="nucleotide sequence ID" value="NZ_FXYG01000001.1"/>
</dbReference>
<name>A0A238JZF1_9RHOB</name>
<keyword evidence="1" id="KW-0560">Oxidoreductase</keyword>
<dbReference type="Gene3D" id="2.60.120.620">
    <property type="entry name" value="q2cbj1_9rhob like domain"/>
    <property type="match status" value="1"/>
</dbReference>
<dbReference type="SUPFAM" id="SSF51197">
    <property type="entry name" value="Clavaminate synthase-like"/>
    <property type="match status" value="1"/>
</dbReference>
<accession>A0A238JZF1</accession>